<dbReference type="InterPro" id="IPR025341">
    <property type="entry name" value="DUF4247"/>
</dbReference>
<accession>A0A7S8CDE8</accession>
<feature type="region of interest" description="Disordered" evidence="1">
    <location>
        <begin position="170"/>
        <end position="214"/>
    </location>
</feature>
<evidence type="ECO:0000313" key="3">
    <source>
        <dbReference type="EMBL" id="QPC47801.1"/>
    </source>
</evidence>
<feature type="signal peptide" evidence="2">
    <location>
        <begin position="1"/>
        <end position="19"/>
    </location>
</feature>
<organism evidence="3 4">
    <name type="scientific">Mangrovibacillus cuniculi</name>
    <dbReference type="NCBI Taxonomy" id="2593652"/>
    <lineage>
        <taxon>Bacteria</taxon>
        <taxon>Bacillati</taxon>
        <taxon>Bacillota</taxon>
        <taxon>Bacilli</taxon>
        <taxon>Bacillales</taxon>
        <taxon>Bacillaceae</taxon>
        <taxon>Mangrovibacillus</taxon>
    </lineage>
</organism>
<keyword evidence="2" id="KW-0732">Signal</keyword>
<sequence length="214" mass="23606">MFKQKLVIGSILSTLFLTACTTGTGTTQTFDNNSSSTSFFKEDIDNFISSSYSLLDVVSGENNPSMTEYIYLATNATIEEVSSELQAHERPYEVSEIKNDKQILVYDNHFVTLTKYAEDDSSVQIQLATKEFVRRNYAPGFFEGYLLASLLDDVFDSRWRKNRSNECRKNPEGCYTGYSGTTGAGGSFRSANPSTQPPSIRGNQNRGGGPGAGK</sequence>
<dbReference type="Pfam" id="PF14042">
    <property type="entry name" value="DUF4247"/>
    <property type="match status" value="1"/>
</dbReference>
<feature type="compositionally biased region" description="Gly residues" evidence="1">
    <location>
        <begin position="205"/>
        <end position="214"/>
    </location>
</feature>
<dbReference type="RefSeq" id="WP_239672479.1">
    <property type="nucleotide sequence ID" value="NZ_CP049742.1"/>
</dbReference>
<protein>
    <submittedName>
        <fullName evidence="3">DUF4247 domain-containing protein</fullName>
    </submittedName>
</protein>
<evidence type="ECO:0000256" key="1">
    <source>
        <dbReference type="SAM" id="MobiDB-lite"/>
    </source>
</evidence>
<dbReference type="KEGG" id="mcui:G8O30_12960"/>
<dbReference type="EMBL" id="CP049742">
    <property type="protein sequence ID" value="QPC47801.1"/>
    <property type="molecule type" value="Genomic_DNA"/>
</dbReference>
<proteinExistence type="predicted"/>
<evidence type="ECO:0000313" key="4">
    <source>
        <dbReference type="Proteomes" id="UP000593626"/>
    </source>
</evidence>
<name>A0A7S8CDE8_9BACI</name>
<feature type="chain" id="PRO_5039348601" evidence="2">
    <location>
        <begin position="20"/>
        <end position="214"/>
    </location>
</feature>
<dbReference type="PROSITE" id="PS51257">
    <property type="entry name" value="PROKAR_LIPOPROTEIN"/>
    <property type="match status" value="1"/>
</dbReference>
<gene>
    <name evidence="3" type="ORF">G8O30_12960</name>
</gene>
<reference evidence="3 4" key="1">
    <citation type="submission" date="2019-07" db="EMBL/GenBank/DDBJ databases">
        <title>Genome sequence of 2 isolates from Red Sea Mangroves.</title>
        <authorList>
            <person name="Sefrji F."/>
            <person name="Michoud G."/>
            <person name="Merlino G."/>
            <person name="Daffonchio D."/>
        </authorList>
    </citation>
    <scope>NUCLEOTIDE SEQUENCE [LARGE SCALE GENOMIC DNA]</scope>
    <source>
        <strain evidence="3 4">R1DC41</strain>
    </source>
</reference>
<feature type="compositionally biased region" description="Polar residues" evidence="1">
    <location>
        <begin position="189"/>
        <end position="198"/>
    </location>
</feature>
<dbReference type="AlphaFoldDB" id="A0A7S8CDE8"/>
<keyword evidence="4" id="KW-1185">Reference proteome</keyword>
<dbReference type="Proteomes" id="UP000593626">
    <property type="component" value="Chromosome"/>
</dbReference>
<evidence type="ECO:0000256" key="2">
    <source>
        <dbReference type="SAM" id="SignalP"/>
    </source>
</evidence>